<evidence type="ECO:0000256" key="1">
    <source>
        <dbReference type="SAM" id="Coils"/>
    </source>
</evidence>
<protein>
    <submittedName>
        <fullName evidence="3">Uncharacterized protein</fullName>
    </submittedName>
</protein>
<gene>
    <name evidence="3" type="ORF">HK099_002023</name>
</gene>
<dbReference type="Proteomes" id="UP001211065">
    <property type="component" value="Unassembled WGS sequence"/>
</dbReference>
<dbReference type="EMBL" id="JADGJW010001635">
    <property type="protein sequence ID" value="KAJ3202017.1"/>
    <property type="molecule type" value="Genomic_DNA"/>
</dbReference>
<feature type="region of interest" description="Disordered" evidence="2">
    <location>
        <begin position="33"/>
        <end position="59"/>
    </location>
</feature>
<comment type="caution">
    <text evidence="3">The sequence shown here is derived from an EMBL/GenBank/DDBJ whole genome shotgun (WGS) entry which is preliminary data.</text>
</comment>
<organism evidence="3 4">
    <name type="scientific">Clydaea vesicula</name>
    <dbReference type="NCBI Taxonomy" id="447962"/>
    <lineage>
        <taxon>Eukaryota</taxon>
        <taxon>Fungi</taxon>
        <taxon>Fungi incertae sedis</taxon>
        <taxon>Chytridiomycota</taxon>
        <taxon>Chytridiomycota incertae sedis</taxon>
        <taxon>Chytridiomycetes</taxon>
        <taxon>Lobulomycetales</taxon>
        <taxon>Lobulomycetaceae</taxon>
        <taxon>Clydaea</taxon>
    </lineage>
</organism>
<evidence type="ECO:0000256" key="2">
    <source>
        <dbReference type="SAM" id="MobiDB-lite"/>
    </source>
</evidence>
<evidence type="ECO:0000313" key="4">
    <source>
        <dbReference type="Proteomes" id="UP001211065"/>
    </source>
</evidence>
<proteinExistence type="predicted"/>
<keyword evidence="1" id="KW-0175">Coiled coil</keyword>
<name>A0AAD5XVQ5_9FUNG</name>
<feature type="compositionally biased region" description="Basic and acidic residues" evidence="2">
    <location>
        <begin position="36"/>
        <end position="59"/>
    </location>
</feature>
<sequence>MSKQQPNKFLDKLTNCYTDEELASYQDVKGAQIKLEPTHSGDNEAKEPKVEESNEEKVKQPDLSVEQLLILLNVRENEMQRLKIQNNELISQLSVPAPTLSERPENTAAVNKSIINMVFELAKVIPEIRSSYTNNEVFNHLEQFDTYITTAKENSLYHDQLCVMSSFNKLAESHQIQCKLHFDVKSDWIKVKVPKYREWLEDYFKVYEAADTYRAILLNSSTKQTQFSQFYAYLCTLVYWFWVS</sequence>
<keyword evidence="4" id="KW-1185">Reference proteome</keyword>
<accession>A0AAD5XVQ5</accession>
<feature type="coiled-coil region" evidence="1">
    <location>
        <begin position="65"/>
        <end position="92"/>
    </location>
</feature>
<evidence type="ECO:0000313" key="3">
    <source>
        <dbReference type="EMBL" id="KAJ3202017.1"/>
    </source>
</evidence>
<dbReference type="AlphaFoldDB" id="A0AAD5XVQ5"/>
<reference evidence="3" key="1">
    <citation type="submission" date="2020-05" db="EMBL/GenBank/DDBJ databases">
        <title>Phylogenomic resolution of chytrid fungi.</title>
        <authorList>
            <person name="Stajich J.E."/>
            <person name="Amses K."/>
            <person name="Simmons R."/>
            <person name="Seto K."/>
            <person name="Myers J."/>
            <person name="Bonds A."/>
            <person name="Quandt C.A."/>
            <person name="Barry K."/>
            <person name="Liu P."/>
            <person name="Grigoriev I."/>
            <person name="Longcore J.E."/>
            <person name="James T.Y."/>
        </authorList>
    </citation>
    <scope>NUCLEOTIDE SEQUENCE</scope>
    <source>
        <strain evidence="3">JEL0476</strain>
    </source>
</reference>